<dbReference type="SUPFAM" id="SSF46785">
    <property type="entry name" value="Winged helix' DNA-binding domain"/>
    <property type="match status" value="1"/>
</dbReference>
<dbReference type="Proteomes" id="UP000530928">
    <property type="component" value="Unassembled WGS sequence"/>
</dbReference>
<dbReference type="Pfam" id="PF09339">
    <property type="entry name" value="HTH_IclR"/>
    <property type="match status" value="1"/>
</dbReference>
<evidence type="ECO:0000256" key="3">
    <source>
        <dbReference type="ARBA" id="ARBA00023163"/>
    </source>
</evidence>
<dbReference type="InterPro" id="IPR029016">
    <property type="entry name" value="GAF-like_dom_sf"/>
</dbReference>
<evidence type="ECO:0000313" key="6">
    <source>
        <dbReference type="EMBL" id="MBA2890129.1"/>
    </source>
</evidence>
<dbReference type="GO" id="GO:0003700">
    <property type="term" value="F:DNA-binding transcription factor activity"/>
    <property type="evidence" value="ECO:0007669"/>
    <property type="project" value="TreeGrafter"/>
</dbReference>
<dbReference type="Pfam" id="PF01614">
    <property type="entry name" value="IclR_C"/>
    <property type="match status" value="1"/>
</dbReference>
<accession>A0A7W0CFM4</accession>
<evidence type="ECO:0000256" key="1">
    <source>
        <dbReference type="ARBA" id="ARBA00023015"/>
    </source>
</evidence>
<dbReference type="AlphaFoldDB" id="A0A7W0CFM4"/>
<keyword evidence="2 6" id="KW-0238">DNA-binding</keyword>
<dbReference type="InterPro" id="IPR014757">
    <property type="entry name" value="Tscrpt_reg_IclR_C"/>
</dbReference>
<dbReference type="SUPFAM" id="SSF55781">
    <property type="entry name" value="GAF domain-like"/>
    <property type="match status" value="1"/>
</dbReference>
<feature type="domain" description="IclR-ED" evidence="5">
    <location>
        <begin position="66"/>
        <end position="245"/>
    </location>
</feature>
<dbReference type="InterPro" id="IPR036388">
    <property type="entry name" value="WH-like_DNA-bd_sf"/>
</dbReference>
<proteinExistence type="predicted"/>
<dbReference type="SMART" id="SM00346">
    <property type="entry name" value="HTH_ICLR"/>
    <property type="match status" value="1"/>
</dbReference>
<evidence type="ECO:0000313" key="7">
    <source>
        <dbReference type="Proteomes" id="UP000530928"/>
    </source>
</evidence>
<reference evidence="6 7" key="1">
    <citation type="submission" date="2020-07" db="EMBL/GenBank/DDBJ databases">
        <title>Genomic Encyclopedia of Type Strains, Phase IV (KMG-IV): sequencing the most valuable type-strain genomes for metagenomic binning, comparative biology and taxonomic classification.</title>
        <authorList>
            <person name="Goeker M."/>
        </authorList>
    </citation>
    <scope>NUCLEOTIDE SEQUENCE [LARGE SCALE GENOMIC DNA]</scope>
    <source>
        <strain evidence="6 7">DSM 45533</strain>
    </source>
</reference>
<keyword evidence="1" id="KW-0805">Transcription regulation</keyword>
<dbReference type="PANTHER" id="PTHR30136:SF24">
    <property type="entry name" value="HTH-TYPE TRANSCRIPTIONAL REPRESSOR ALLR"/>
    <property type="match status" value="1"/>
</dbReference>
<feature type="domain" description="HTH iclR-type" evidence="4">
    <location>
        <begin position="5"/>
        <end position="65"/>
    </location>
</feature>
<comment type="caution">
    <text evidence="6">The sequence shown here is derived from an EMBL/GenBank/DDBJ whole genome shotgun (WGS) entry which is preliminary data.</text>
</comment>
<name>A0A7W0CFM4_9ACTN</name>
<dbReference type="Gene3D" id="3.30.450.40">
    <property type="match status" value="1"/>
</dbReference>
<keyword evidence="3" id="KW-0804">Transcription</keyword>
<sequence length="253" mass="28017">MIETDSVLGKVRLILEAFHHGEEHVALAELARRTGLPKATIHRICADLVGWGALERSGSGYRLGLRLFELGQRVSRPRALRDAAYPCMEELAFTTKETVHCAIRDGHEVLYVEKIGGYRLVSRPSRTGGRLPLHCTATGKVLLAFAGREVIDDVLGEPLRRFTNHTITSPRRLRSELEQIRSTRVAVESEECRIGYLSVAAPVFDGRQQLVGAISVAAPTMRASVTRLVAGVRTAAEAVSRRVDRMRQESWIA</sequence>
<evidence type="ECO:0000259" key="4">
    <source>
        <dbReference type="PROSITE" id="PS51077"/>
    </source>
</evidence>
<dbReference type="Gene3D" id="1.10.10.10">
    <property type="entry name" value="Winged helix-like DNA-binding domain superfamily/Winged helix DNA-binding domain"/>
    <property type="match status" value="1"/>
</dbReference>
<dbReference type="GO" id="GO:0045892">
    <property type="term" value="P:negative regulation of DNA-templated transcription"/>
    <property type="evidence" value="ECO:0007669"/>
    <property type="project" value="TreeGrafter"/>
</dbReference>
<evidence type="ECO:0000256" key="2">
    <source>
        <dbReference type="ARBA" id="ARBA00023125"/>
    </source>
</evidence>
<dbReference type="PROSITE" id="PS51078">
    <property type="entry name" value="ICLR_ED"/>
    <property type="match status" value="1"/>
</dbReference>
<evidence type="ECO:0000259" key="5">
    <source>
        <dbReference type="PROSITE" id="PS51078"/>
    </source>
</evidence>
<dbReference type="PROSITE" id="PS51077">
    <property type="entry name" value="HTH_ICLR"/>
    <property type="match status" value="1"/>
</dbReference>
<gene>
    <name evidence="6" type="ORF">HNR30_001464</name>
</gene>
<dbReference type="EMBL" id="JACDUR010000001">
    <property type="protein sequence ID" value="MBA2890129.1"/>
    <property type="molecule type" value="Genomic_DNA"/>
</dbReference>
<dbReference type="InterPro" id="IPR050707">
    <property type="entry name" value="HTH_MetabolicPath_Reg"/>
</dbReference>
<dbReference type="InterPro" id="IPR036390">
    <property type="entry name" value="WH_DNA-bd_sf"/>
</dbReference>
<protein>
    <submittedName>
        <fullName evidence="6">DNA-binding IclR family transcriptional regulator</fullName>
    </submittedName>
</protein>
<organism evidence="6 7">
    <name type="scientific">Nonomuraea soli</name>
    <dbReference type="NCBI Taxonomy" id="1032476"/>
    <lineage>
        <taxon>Bacteria</taxon>
        <taxon>Bacillati</taxon>
        <taxon>Actinomycetota</taxon>
        <taxon>Actinomycetes</taxon>
        <taxon>Streptosporangiales</taxon>
        <taxon>Streptosporangiaceae</taxon>
        <taxon>Nonomuraea</taxon>
    </lineage>
</organism>
<dbReference type="GO" id="GO:0003677">
    <property type="term" value="F:DNA binding"/>
    <property type="evidence" value="ECO:0007669"/>
    <property type="project" value="UniProtKB-KW"/>
</dbReference>
<dbReference type="PANTHER" id="PTHR30136">
    <property type="entry name" value="HELIX-TURN-HELIX TRANSCRIPTIONAL REGULATOR, ICLR FAMILY"/>
    <property type="match status" value="1"/>
</dbReference>
<dbReference type="InterPro" id="IPR005471">
    <property type="entry name" value="Tscrpt_reg_IclR_N"/>
</dbReference>
<keyword evidence="7" id="KW-1185">Reference proteome</keyword>
<dbReference type="RefSeq" id="WP_181608849.1">
    <property type="nucleotide sequence ID" value="NZ_BAABAM010000001.1"/>
</dbReference>